<reference evidence="4 5" key="2">
    <citation type="submission" date="2018-11" db="EMBL/GenBank/DDBJ databases">
        <title>Genomic Encyclopedia of Type Strains, Phase IV (KMG-IV): sequencing the most valuable type-strain genomes for metagenomic binning, comparative biology and taxonomic classification.</title>
        <authorList>
            <person name="Goeker M."/>
        </authorList>
    </citation>
    <scope>NUCLEOTIDE SEQUENCE [LARGE SCALE GENOMIC DNA]</scope>
    <source>
        <strain evidence="4 5">DSM 27783</strain>
    </source>
</reference>
<dbReference type="Pfam" id="PF00497">
    <property type="entry name" value="SBP_bac_3"/>
    <property type="match status" value="1"/>
</dbReference>
<reference evidence="6" key="1">
    <citation type="submission" date="2018-03" db="EMBL/GenBank/DDBJ databases">
        <title>A comparative analysis of the Nautiliaceae.</title>
        <authorList>
            <person name="Grosche A."/>
            <person name="Smedile F."/>
            <person name="Vetriani C."/>
        </authorList>
    </citation>
    <scope>NUCLEOTIDE SEQUENCE [LARGE SCALE GENOMIC DNA]</scope>
    <source>
        <strain evidence="6">TB6</strain>
    </source>
</reference>
<sequence>MRIILGLLIALSLFAKENTIRICDDAAEWPPFVFYKRVNGKVDKKHIVGALKDMYDVIFKDLNMSYKLDLIPWKRCTYLVSRYDKAKKYVIFPGIYSEKRAKVLYYTKPIYYTHQVVWYSKKKFTKEKLLHILKTDPNKLKICDVNGYNIYFYYKVLNLNKNKKINQEATSQCAVLKKISAGRCDIMIASKEAILGYQMIGKCKIPKDISYVPYDKLKVSKFLLFIPKSYPHAKELVKKLNNEIDKLDKSGLRDKIMQKWLKTQ</sequence>
<evidence type="ECO:0000313" key="4">
    <source>
        <dbReference type="EMBL" id="ROR40948.1"/>
    </source>
</evidence>
<feature type="domain" description="Solute-binding protein family 3/N-terminal" evidence="2">
    <location>
        <begin position="27"/>
        <end position="262"/>
    </location>
</feature>
<dbReference type="Proteomes" id="UP000298805">
    <property type="component" value="Chromosome"/>
</dbReference>
<dbReference type="Gene3D" id="3.40.190.10">
    <property type="entry name" value="Periplasmic binding protein-like II"/>
    <property type="match status" value="2"/>
</dbReference>
<dbReference type="InterPro" id="IPR001638">
    <property type="entry name" value="Solute-binding_3/MltF_N"/>
</dbReference>
<evidence type="ECO:0000256" key="1">
    <source>
        <dbReference type="ARBA" id="ARBA00022729"/>
    </source>
</evidence>
<organism evidence="4 5">
    <name type="scientific">Caminibacter pacificus</name>
    <dbReference type="NCBI Taxonomy" id="1424653"/>
    <lineage>
        <taxon>Bacteria</taxon>
        <taxon>Pseudomonadati</taxon>
        <taxon>Campylobacterota</taxon>
        <taxon>Epsilonproteobacteria</taxon>
        <taxon>Nautiliales</taxon>
        <taxon>Nautiliaceae</taxon>
        <taxon>Caminibacter</taxon>
    </lineage>
</organism>
<evidence type="ECO:0000313" key="3">
    <source>
        <dbReference type="EMBL" id="QCI28332.1"/>
    </source>
</evidence>
<dbReference type="Proteomes" id="UP000272781">
    <property type="component" value="Unassembled WGS sequence"/>
</dbReference>
<evidence type="ECO:0000313" key="5">
    <source>
        <dbReference type="Proteomes" id="UP000272781"/>
    </source>
</evidence>
<evidence type="ECO:0000259" key="2">
    <source>
        <dbReference type="Pfam" id="PF00497"/>
    </source>
</evidence>
<dbReference type="PANTHER" id="PTHR35936">
    <property type="entry name" value="MEMBRANE-BOUND LYTIC MUREIN TRANSGLYCOSYLASE F"/>
    <property type="match status" value="1"/>
</dbReference>
<protein>
    <submittedName>
        <fullName evidence="3 4">Amino acid ABC transporter substrate-binding protein</fullName>
    </submittedName>
</protein>
<dbReference type="EMBL" id="RJVK01000001">
    <property type="protein sequence ID" value="ROR40948.1"/>
    <property type="molecule type" value="Genomic_DNA"/>
</dbReference>
<gene>
    <name evidence="3" type="ORF">C6V80_04985</name>
    <name evidence="4" type="ORF">EDC58_0430</name>
</gene>
<dbReference type="SUPFAM" id="SSF53850">
    <property type="entry name" value="Periplasmic binding protein-like II"/>
    <property type="match status" value="1"/>
</dbReference>
<keyword evidence="1" id="KW-0732">Signal</keyword>
<keyword evidence="6" id="KW-1185">Reference proteome</keyword>
<name>A0AAJ4RDX7_9BACT</name>
<evidence type="ECO:0000313" key="6">
    <source>
        <dbReference type="Proteomes" id="UP000298805"/>
    </source>
</evidence>
<dbReference type="RefSeq" id="WP_123351853.1">
    <property type="nucleotide sequence ID" value="NZ_CP027432.2"/>
</dbReference>
<accession>A0AAJ4RDX7</accession>
<proteinExistence type="predicted"/>
<dbReference type="EMBL" id="CP027432">
    <property type="protein sequence ID" value="QCI28332.1"/>
    <property type="molecule type" value="Genomic_DNA"/>
</dbReference>
<reference evidence="3" key="3">
    <citation type="submission" date="2019-06" db="EMBL/GenBank/DDBJ databases">
        <title>A comparative analysis of the Nautiliaceae.</title>
        <authorList>
            <person name="Grosche A."/>
            <person name="Smedile F."/>
            <person name="Vetriani C."/>
        </authorList>
    </citation>
    <scope>NUCLEOTIDE SEQUENCE</scope>
    <source>
        <strain evidence="3">TB6</strain>
    </source>
</reference>
<dbReference type="PANTHER" id="PTHR35936:SF25">
    <property type="entry name" value="ABC TRANSPORTER SUBSTRATE-BINDING PROTEIN"/>
    <property type="match status" value="1"/>
</dbReference>
<dbReference type="AlphaFoldDB" id="A0AAJ4RDX7"/>